<name>A0A212K1F2_9DELT</name>
<keyword evidence="1" id="KW-1133">Transmembrane helix</keyword>
<dbReference type="AlphaFoldDB" id="A0A212K1F2"/>
<gene>
    <name evidence="2" type="ORF">KL86DPRO_20512</name>
</gene>
<proteinExistence type="predicted"/>
<organism evidence="2">
    <name type="scientific">uncultured delta proteobacterium</name>
    <dbReference type="NCBI Taxonomy" id="34034"/>
    <lineage>
        <taxon>Bacteria</taxon>
        <taxon>Deltaproteobacteria</taxon>
        <taxon>environmental samples</taxon>
    </lineage>
</organism>
<reference evidence="2" key="1">
    <citation type="submission" date="2016-04" db="EMBL/GenBank/DDBJ databases">
        <authorList>
            <person name="Evans L.H."/>
            <person name="Alamgir A."/>
            <person name="Owens N."/>
            <person name="Weber N.D."/>
            <person name="Virtaneva K."/>
            <person name="Barbian K."/>
            <person name="Babar A."/>
            <person name="Rosenke K."/>
        </authorList>
    </citation>
    <scope>NUCLEOTIDE SEQUENCE</scope>
    <source>
        <strain evidence="2">86</strain>
    </source>
</reference>
<evidence type="ECO:0000256" key="1">
    <source>
        <dbReference type="SAM" id="Phobius"/>
    </source>
</evidence>
<accession>A0A212K1F2</accession>
<dbReference type="EMBL" id="FLUQ01000002">
    <property type="protein sequence ID" value="SBW05580.1"/>
    <property type="molecule type" value="Genomic_DNA"/>
</dbReference>
<evidence type="ECO:0000313" key="2">
    <source>
        <dbReference type="EMBL" id="SBW05580.1"/>
    </source>
</evidence>
<feature type="transmembrane region" description="Helical" evidence="1">
    <location>
        <begin position="23"/>
        <end position="45"/>
    </location>
</feature>
<sequence>MERSLAKHTSQPTQGANVIKELLGAYIMFFLSLLPCSGVNSISWMKVAQKAPTGKGVRKYMRNFHQLPPERAS</sequence>
<keyword evidence="1" id="KW-0812">Transmembrane</keyword>
<protein>
    <submittedName>
        <fullName evidence="2">Uncharacterized protein</fullName>
    </submittedName>
</protein>
<keyword evidence="1" id="KW-0472">Membrane</keyword>